<dbReference type="SUPFAM" id="SSF52540">
    <property type="entry name" value="P-loop containing nucleoside triphosphate hydrolases"/>
    <property type="match status" value="1"/>
</dbReference>
<dbReference type="AlphaFoldDB" id="A0A8J6D2A8"/>
<evidence type="ECO:0000256" key="3">
    <source>
        <dbReference type="ARBA" id="ARBA00022741"/>
    </source>
</evidence>
<dbReference type="EMBL" id="JAHUZN010000005">
    <property type="protein sequence ID" value="KAG8492351.1"/>
    <property type="molecule type" value="Genomic_DNA"/>
</dbReference>
<dbReference type="Gene3D" id="3.40.50.300">
    <property type="entry name" value="P-loop containing nucleotide triphosphate hydrolases"/>
    <property type="match status" value="1"/>
</dbReference>
<keyword evidence="4" id="KW-0611">Plant defense</keyword>
<accession>A0A8J6D2A8</accession>
<evidence type="ECO:0000256" key="5">
    <source>
        <dbReference type="ARBA" id="ARBA00022840"/>
    </source>
</evidence>
<feature type="coiled-coil region" evidence="6">
    <location>
        <begin position="39"/>
        <end position="89"/>
    </location>
</feature>
<dbReference type="PANTHER" id="PTHR33463:SF212">
    <property type="entry name" value="AND NB-ARC DOMAINS-CONTAINING DISEASE RESISTANCE PROTEIN, PUTATIVE-RELATED"/>
    <property type="match status" value="1"/>
</dbReference>
<dbReference type="GO" id="GO:0043531">
    <property type="term" value="F:ADP binding"/>
    <property type="evidence" value="ECO:0007669"/>
    <property type="project" value="InterPro"/>
</dbReference>
<dbReference type="PANTHER" id="PTHR33463">
    <property type="entry name" value="NB-ARC DOMAIN-CONTAINING PROTEIN-RELATED"/>
    <property type="match status" value="1"/>
</dbReference>
<dbReference type="GO" id="GO:0005524">
    <property type="term" value="F:ATP binding"/>
    <property type="evidence" value="ECO:0007669"/>
    <property type="project" value="UniProtKB-KW"/>
</dbReference>
<evidence type="ECO:0000259" key="8">
    <source>
        <dbReference type="Pfam" id="PF23247"/>
    </source>
</evidence>
<dbReference type="GO" id="GO:0006952">
    <property type="term" value="P:defense response"/>
    <property type="evidence" value="ECO:0007669"/>
    <property type="project" value="UniProtKB-KW"/>
</dbReference>
<keyword evidence="2" id="KW-0677">Repeat</keyword>
<keyword evidence="6" id="KW-0175">Coiled coil</keyword>
<evidence type="ECO:0000256" key="4">
    <source>
        <dbReference type="ARBA" id="ARBA00022821"/>
    </source>
</evidence>
<dbReference type="InterPro" id="IPR001611">
    <property type="entry name" value="Leu-rich_rpt"/>
</dbReference>
<evidence type="ECO:0000259" key="9">
    <source>
        <dbReference type="Pfam" id="PF23559"/>
    </source>
</evidence>
<organism evidence="10 11">
    <name type="scientific">Gossypium anomalum</name>
    <dbReference type="NCBI Taxonomy" id="47600"/>
    <lineage>
        <taxon>Eukaryota</taxon>
        <taxon>Viridiplantae</taxon>
        <taxon>Streptophyta</taxon>
        <taxon>Embryophyta</taxon>
        <taxon>Tracheophyta</taxon>
        <taxon>Spermatophyta</taxon>
        <taxon>Magnoliopsida</taxon>
        <taxon>eudicotyledons</taxon>
        <taxon>Gunneridae</taxon>
        <taxon>Pentapetalae</taxon>
        <taxon>rosids</taxon>
        <taxon>malvids</taxon>
        <taxon>Malvales</taxon>
        <taxon>Malvaceae</taxon>
        <taxon>Malvoideae</taxon>
        <taxon>Gossypium</taxon>
    </lineage>
</organism>
<dbReference type="InterPro" id="IPR032675">
    <property type="entry name" value="LRR_dom_sf"/>
</dbReference>
<keyword evidence="5" id="KW-0067">ATP-binding</keyword>
<keyword evidence="3" id="KW-0547">Nucleotide-binding</keyword>
<dbReference type="Pfam" id="PF23559">
    <property type="entry name" value="WHD_DRP"/>
    <property type="match status" value="1"/>
</dbReference>
<evidence type="ECO:0000256" key="1">
    <source>
        <dbReference type="ARBA" id="ARBA00008894"/>
    </source>
</evidence>
<gene>
    <name evidence="10" type="ORF">CXB51_009660</name>
</gene>
<dbReference type="InterPro" id="IPR057135">
    <property type="entry name" value="At4g27190-like_LRR"/>
</dbReference>
<dbReference type="InterPro" id="IPR027417">
    <property type="entry name" value="P-loop_NTPase"/>
</dbReference>
<evidence type="ECO:0000259" key="7">
    <source>
        <dbReference type="Pfam" id="PF00931"/>
    </source>
</evidence>
<comment type="similarity">
    <text evidence="1">Belongs to the disease resistance NB-LRR family.</text>
</comment>
<dbReference type="InterPro" id="IPR058922">
    <property type="entry name" value="WHD_DRP"/>
</dbReference>
<dbReference type="SUPFAM" id="SSF52058">
    <property type="entry name" value="L domain-like"/>
    <property type="match status" value="1"/>
</dbReference>
<feature type="domain" description="Disease resistance protein winged helix" evidence="9">
    <location>
        <begin position="400"/>
        <end position="470"/>
    </location>
</feature>
<dbReference type="FunFam" id="3.40.50.300:FF:001091">
    <property type="entry name" value="Probable disease resistance protein At1g61300"/>
    <property type="match status" value="1"/>
</dbReference>
<dbReference type="Gene3D" id="1.10.8.430">
    <property type="entry name" value="Helical domain of apoptotic protease-activating factors"/>
    <property type="match status" value="1"/>
</dbReference>
<evidence type="ECO:0000256" key="2">
    <source>
        <dbReference type="ARBA" id="ARBA00022737"/>
    </source>
</evidence>
<protein>
    <recommendedName>
        <fullName evidence="12">NB-ARC domain-containing protein</fullName>
    </recommendedName>
</protein>
<evidence type="ECO:0000313" key="11">
    <source>
        <dbReference type="Proteomes" id="UP000701853"/>
    </source>
</evidence>
<dbReference type="InterPro" id="IPR042197">
    <property type="entry name" value="Apaf_helical"/>
</dbReference>
<reference evidence="10 11" key="1">
    <citation type="journal article" date="2021" name="bioRxiv">
        <title>The Gossypium anomalum genome as a resource for cotton improvement and evolutionary analysis of hybrid incompatibility.</title>
        <authorList>
            <person name="Grover C.E."/>
            <person name="Yuan D."/>
            <person name="Arick M.A."/>
            <person name="Miller E.R."/>
            <person name="Hu G."/>
            <person name="Peterson D.G."/>
            <person name="Wendel J.F."/>
            <person name="Udall J.A."/>
        </authorList>
    </citation>
    <scope>NUCLEOTIDE SEQUENCE [LARGE SCALE GENOMIC DNA]</scope>
    <source>
        <strain evidence="10">JFW-Udall</strain>
        <tissue evidence="10">Leaf</tissue>
    </source>
</reference>
<proteinExistence type="inferred from homology"/>
<dbReference type="InterPro" id="IPR050905">
    <property type="entry name" value="Plant_NBS-LRR"/>
</dbReference>
<dbReference type="FunFam" id="1.10.10.10:FF:000322">
    <property type="entry name" value="Probable disease resistance protein At1g63360"/>
    <property type="match status" value="1"/>
</dbReference>
<feature type="domain" description="NB-ARC" evidence="7">
    <location>
        <begin position="149"/>
        <end position="315"/>
    </location>
</feature>
<dbReference type="Pfam" id="PF13855">
    <property type="entry name" value="LRR_8"/>
    <property type="match status" value="1"/>
</dbReference>
<comment type="caution">
    <text evidence="10">The sequence shown here is derived from an EMBL/GenBank/DDBJ whole genome shotgun (WGS) entry which is preliminary data.</text>
</comment>
<dbReference type="Gene3D" id="3.80.10.10">
    <property type="entry name" value="Ribonuclease Inhibitor"/>
    <property type="match status" value="2"/>
</dbReference>
<keyword evidence="11" id="KW-1185">Reference proteome</keyword>
<name>A0A8J6D2A8_9ROSI</name>
<sequence>MDYVDPCLGIANCLGPPVCKYLKYHRKLDDYVRNYGMIRRELNCKMEDIELQLKAELLRPLGKIPKKEVENWLKDVKEMIREAQEVENKVSNGRYLCRACNGKLVDEKTQEMQKFLDKAPNASEGLAIDGPSGGLPLPTSELVGEEGVRNEIWACLIQEEVSKIGVWGMGGVGKTTIMKHIHNDLLKQQRFERVIWVTISKEFNVMKVQDNIASALESKEYLDKEEDKLRRAAILSEMLKNAGKHVLILDDVWDKVSLEEVGIPEPSGSNGCKLALTTRSEHVCKYMGCKVIKVKPLSEEEALILFLNKVGPNTVQSPTIMPTLKLVVKECAGLPLTIVVVAGTMKGEYNPRIWKNALKDLKERIGKVEGVEAEVIERLKFSFDHLKDEKVKDCFLYCALYPEDFEIRKVELIECWIDEIFIDEMDTRQEMEDKGLTILKRLEDNCLLENITTEFGLPGIKMHDAVRDMALSITRMNPRYMIQAGLQLEELPEKEQWRPDIEKVSLMYNSISKISIDVLPTKCQLLTTLLLQENPINKISISFFTNMPCLNVLNLSFTKIKSLPNSISELKNLTTLLLRGCEELSDLPCLSMLQELKKLDLGQTKIEEVPEGMDMLLKLRYINLVGSTLKEIPAGLLLNLVHLQHLSFDVDNEETSLKAEEMEPLKKLECFTGRFEDINELNKFISSMQQSKKNLIKYYLRVGSYDVGCGRDKTVTIGGVQYWEGELIMHPIEIQELNILKCDYLRSLVDDNSSFKNAIDLRVCRIWRCEGIECVVSLSSFASSSTHPFQSLEVLELLNLRRLSALIMKDAGIGSATTSISASSATFSHLKKLYVRRCSSMKALLPHWLLPNLQNLEEIWVQDCDELVEILGGETSEVEEKRSDALIKFHLPELIKLKLFLLPNLKSICSKSGVMVCDSLQLIDVDYGCKKLKRIPPFVPLVGNGQPFAYAPPSLTIRSRKEWWESLEWDDHPNFKNVLRFN</sequence>
<dbReference type="Pfam" id="PF00931">
    <property type="entry name" value="NB-ARC"/>
    <property type="match status" value="1"/>
</dbReference>
<evidence type="ECO:0000313" key="10">
    <source>
        <dbReference type="EMBL" id="KAG8492351.1"/>
    </source>
</evidence>
<dbReference type="Pfam" id="PF23247">
    <property type="entry name" value="LRR_RPS2"/>
    <property type="match status" value="1"/>
</dbReference>
<dbReference type="Proteomes" id="UP000701853">
    <property type="component" value="Chromosome 5"/>
</dbReference>
<dbReference type="InterPro" id="IPR002182">
    <property type="entry name" value="NB-ARC"/>
</dbReference>
<dbReference type="PRINTS" id="PR00364">
    <property type="entry name" value="DISEASERSIST"/>
</dbReference>
<evidence type="ECO:0008006" key="12">
    <source>
        <dbReference type="Google" id="ProtNLM"/>
    </source>
</evidence>
<evidence type="ECO:0000256" key="6">
    <source>
        <dbReference type="SAM" id="Coils"/>
    </source>
</evidence>
<feature type="domain" description="Disease resistance protein At4g27190-like leucine-rich repeats" evidence="8">
    <location>
        <begin position="821"/>
        <end position="936"/>
    </location>
</feature>
<dbReference type="OrthoDB" id="664960at2759"/>